<feature type="region of interest" description="Disordered" evidence="1">
    <location>
        <begin position="228"/>
        <end position="706"/>
    </location>
</feature>
<evidence type="ECO:0000313" key="2">
    <source>
        <dbReference type="EMBL" id="KAI6781912.1"/>
    </source>
</evidence>
<reference evidence="2" key="1">
    <citation type="journal article" date="2021" name="J Fungi (Basel)">
        <title>Genomic and Metabolomic Analyses of the Marine Fungus Emericellopsis cladophorae: Insights into Saltwater Adaptability Mechanisms and Its Biosynthetic Potential.</title>
        <authorList>
            <person name="Goncalves M.F.M."/>
            <person name="Hilario S."/>
            <person name="Van de Peer Y."/>
            <person name="Esteves A.C."/>
            <person name="Alves A."/>
        </authorList>
    </citation>
    <scope>NUCLEOTIDE SEQUENCE</scope>
    <source>
        <strain evidence="2">MUM 19.33</strain>
    </source>
</reference>
<dbReference type="EMBL" id="JAGIXG020000017">
    <property type="protein sequence ID" value="KAI6781912.1"/>
    <property type="molecule type" value="Genomic_DNA"/>
</dbReference>
<feature type="compositionally biased region" description="Basic and acidic residues" evidence="1">
    <location>
        <begin position="305"/>
        <end position="315"/>
    </location>
</feature>
<feature type="compositionally biased region" description="Basic and acidic residues" evidence="1">
    <location>
        <begin position="630"/>
        <end position="641"/>
    </location>
</feature>
<dbReference type="Proteomes" id="UP001055219">
    <property type="component" value="Unassembled WGS sequence"/>
</dbReference>
<organism evidence="2 3">
    <name type="scientific">Emericellopsis cladophorae</name>
    <dbReference type="NCBI Taxonomy" id="2686198"/>
    <lineage>
        <taxon>Eukaryota</taxon>
        <taxon>Fungi</taxon>
        <taxon>Dikarya</taxon>
        <taxon>Ascomycota</taxon>
        <taxon>Pezizomycotina</taxon>
        <taxon>Sordariomycetes</taxon>
        <taxon>Hypocreomycetidae</taxon>
        <taxon>Hypocreales</taxon>
        <taxon>Bionectriaceae</taxon>
        <taxon>Emericellopsis</taxon>
    </lineage>
</organism>
<dbReference type="OrthoDB" id="5234071at2759"/>
<keyword evidence="3" id="KW-1185">Reference proteome</keyword>
<accession>A0A9Q0BE03</accession>
<reference evidence="2" key="2">
    <citation type="submission" date="2022-07" db="EMBL/GenBank/DDBJ databases">
        <authorList>
            <person name="Goncalves M.F.M."/>
            <person name="Hilario S."/>
            <person name="Van De Peer Y."/>
            <person name="Esteves A.C."/>
            <person name="Alves A."/>
        </authorList>
    </citation>
    <scope>NUCLEOTIDE SEQUENCE</scope>
    <source>
        <strain evidence="2">MUM 19.33</strain>
    </source>
</reference>
<sequence>MVSFFGLRFGGDKKKLQDKQKEAEKSAKKWKKGQKESFGSDQSFGNDIAAPQRPSSRPGTGHSIRSTMLFRAPFANAQATSSMVDLAPPSVRQPSTANSMKKDWANPLGLHFGKGDKDAPQRPHTSAGPTAKRPPRHSDFDVGSQGYEKSRGMASVGPNGYPSPPPSIKSEDPDPLSRVSTEPKGAKPTALSALRRVNTAEPNLQLATNEGGLESPVVLNALAKRDTMSFHSPRRRSISKQSNDNISMRRVTKSRTDEEKAEIKKRRQTEGFEGNFSAFNFGAPAVDTSIPLPTERPISPTNTSDRTESPIDRQRLSSPFSDRPADRPLDRKNARERGMSEAMTIEGAVDQDDGLSMTESNDSIFPQPPAHEAKRSDSTLSLTPSIESLTKPARPRGDSDTRGPSTPTALRAPPPMSARPSICSVHSSDSARLVKEAPPPKLNPDRRSPSPLRSKAAIEGDFPVHQGLPRGRKPGSISSIASPTSELFDHAPPPTLHANGRSQSPLRARQPAEGDFPVNKGLPRGRRPGPGSPPIAPAPVPVPAMAAPPRPPREDEGVTLTPAWAERAEKHLSAMPAPLTPALSRASHLDSDISPWASKEGGAPFLAAPRLPSPTFSSLEESLSENLAKTFDDPPSEEHVARPLISPTLSEFGVRVGADSPRRVEATKAPPRPAPITLPPSKGNTPNGSMKSPIAAEFSEFSPRFI</sequence>
<feature type="region of interest" description="Disordered" evidence="1">
    <location>
        <begin position="81"/>
        <end position="190"/>
    </location>
</feature>
<feature type="compositionally biased region" description="Polar residues" evidence="1">
    <location>
        <begin position="378"/>
        <end position="388"/>
    </location>
</feature>
<feature type="region of interest" description="Disordered" evidence="1">
    <location>
        <begin position="1"/>
        <end position="67"/>
    </location>
</feature>
<gene>
    <name evidence="2" type="ORF">J7T54_005122</name>
</gene>
<feature type="compositionally biased region" description="Polar residues" evidence="1">
    <location>
        <begin position="53"/>
        <end position="66"/>
    </location>
</feature>
<evidence type="ECO:0000256" key="1">
    <source>
        <dbReference type="SAM" id="MobiDB-lite"/>
    </source>
</evidence>
<name>A0A9Q0BE03_9HYPO</name>
<protein>
    <submittedName>
        <fullName evidence="2">Uncharacterized protein</fullName>
    </submittedName>
</protein>
<feature type="compositionally biased region" description="Basic and acidic residues" evidence="1">
    <location>
        <begin position="10"/>
        <end position="27"/>
    </location>
</feature>
<evidence type="ECO:0000313" key="3">
    <source>
        <dbReference type="Proteomes" id="UP001055219"/>
    </source>
</evidence>
<proteinExistence type="predicted"/>
<dbReference type="RefSeq" id="XP_051362768.1">
    <property type="nucleotide sequence ID" value="XM_051505862.1"/>
</dbReference>
<feature type="compositionally biased region" description="Basic and acidic residues" evidence="1">
    <location>
        <begin position="323"/>
        <end position="339"/>
    </location>
</feature>
<dbReference type="GeneID" id="75831608"/>
<feature type="compositionally biased region" description="Low complexity" evidence="1">
    <location>
        <begin position="617"/>
        <end position="627"/>
    </location>
</feature>
<feature type="compositionally biased region" description="Polar residues" evidence="1">
    <location>
        <begin position="476"/>
        <end position="485"/>
    </location>
</feature>
<feature type="compositionally biased region" description="Pro residues" evidence="1">
    <location>
        <begin position="530"/>
        <end position="550"/>
    </location>
</feature>
<comment type="caution">
    <text evidence="2">The sequence shown here is derived from an EMBL/GenBank/DDBJ whole genome shotgun (WGS) entry which is preliminary data.</text>
</comment>
<dbReference type="AlphaFoldDB" id="A0A9Q0BE03"/>